<sequence>MPYGWEDEVGHYDGGDNETEHGSEGFKGKDQGKWGACGGPQTVGSLCGLSIGCTCTGNNSTKNKAQTRLENKQPSLDEKLLFNGDVVGEYQRQIGSFVDDPGSYTRFVSIDCCVASLGNRGSAVATELAGGGTPRTGLVAIITGGCLKAATGANVGAIGGSDRCGVGYRGRCTGCQNRAVCGTRVTGCGGCGTGGGCETIGSGKGTCDCTVD</sequence>
<name>A0A915I1R6_ROMCU</name>
<accession>A0A915I1R6</accession>
<dbReference type="WBParaSite" id="nRc.2.0.1.t07645-RA">
    <property type="protein sequence ID" value="nRc.2.0.1.t07645-RA"/>
    <property type="gene ID" value="nRc.2.0.1.g07645"/>
</dbReference>
<feature type="compositionally biased region" description="Basic and acidic residues" evidence="1">
    <location>
        <begin position="8"/>
        <end position="31"/>
    </location>
</feature>
<reference evidence="3" key="1">
    <citation type="submission" date="2022-11" db="UniProtKB">
        <authorList>
            <consortium name="WormBaseParasite"/>
        </authorList>
    </citation>
    <scope>IDENTIFICATION</scope>
</reference>
<feature type="region of interest" description="Disordered" evidence="1">
    <location>
        <begin position="1"/>
        <end position="31"/>
    </location>
</feature>
<keyword evidence="2" id="KW-1185">Reference proteome</keyword>
<evidence type="ECO:0000256" key="1">
    <source>
        <dbReference type="SAM" id="MobiDB-lite"/>
    </source>
</evidence>
<evidence type="ECO:0000313" key="2">
    <source>
        <dbReference type="Proteomes" id="UP000887565"/>
    </source>
</evidence>
<proteinExistence type="predicted"/>
<dbReference type="Proteomes" id="UP000887565">
    <property type="component" value="Unplaced"/>
</dbReference>
<organism evidence="2 3">
    <name type="scientific">Romanomermis culicivorax</name>
    <name type="common">Nematode worm</name>
    <dbReference type="NCBI Taxonomy" id="13658"/>
    <lineage>
        <taxon>Eukaryota</taxon>
        <taxon>Metazoa</taxon>
        <taxon>Ecdysozoa</taxon>
        <taxon>Nematoda</taxon>
        <taxon>Enoplea</taxon>
        <taxon>Dorylaimia</taxon>
        <taxon>Mermithida</taxon>
        <taxon>Mermithoidea</taxon>
        <taxon>Mermithidae</taxon>
        <taxon>Romanomermis</taxon>
    </lineage>
</organism>
<dbReference type="AlphaFoldDB" id="A0A915I1R6"/>
<protein>
    <submittedName>
        <fullName evidence="3">Uncharacterized protein</fullName>
    </submittedName>
</protein>
<evidence type="ECO:0000313" key="3">
    <source>
        <dbReference type="WBParaSite" id="nRc.2.0.1.t07645-RA"/>
    </source>
</evidence>